<evidence type="ECO:0000313" key="2">
    <source>
        <dbReference type="Proteomes" id="UP000321051"/>
    </source>
</evidence>
<accession>A0A510YAB6</accession>
<dbReference type="AlphaFoldDB" id="A0A510YAB6"/>
<reference evidence="1 2" key="1">
    <citation type="submission" date="2019-07" db="EMBL/GenBank/DDBJ databases">
        <title>Whole genome shotgun sequence of Marinococcus halophilus NBRC 102359.</title>
        <authorList>
            <person name="Hosoyama A."/>
            <person name="Uohara A."/>
            <person name="Ohji S."/>
            <person name="Ichikawa N."/>
        </authorList>
    </citation>
    <scope>NUCLEOTIDE SEQUENCE [LARGE SCALE GENOMIC DNA]</scope>
    <source>
        <strain evidence="1 2">NBRC 102359</strain>
    </source>
</reference>
<keyword evidence="2" id="KW-1185">Reference proteome</keyword>
<dbReference type="RefSeq" id="WP_094909150.1">
    <property type="nucleotide sequence ID" value="NZ_BJUN01000041.1"/>
</dbReference>
<dbReference type="EMBL" id="BJUN01000041">
    <property type="protein sequence ID" value="GEK60300.1"/>
    <property type="molecule type" value="Genomic_DNA"/>
</dbReference>
<proteinExistence type="predicted"/>
<name>A0A510YAB6_MARHA</name>
<sequence>MEETKYRAVMLQKDETLVERHYTRKQLFEGGKSVNLRESHYHVLSDVWAVGFYELPEEIEEVWAETKDASFPLPAIFFSYNQHTGAMTNMSETLVEQTKEEIQKAEISKQ</sequence>
<protein>
    <submittedName>
        <fullName evidence="1">Uncharacterized protein</fullName>
    </submittedName>
</protein>
<dbReference type="OrthoDB" id="2967761at2"/>
<organism evidence="1 2">
    <name type="scientific">Marinococcus halophilus</name>
    <dbReference type="NCBI Taxonomy" id="1371"/>
    <lineage>
        <taxon>Bacteria</taxon>
        <taxon>Bacillati</taxon>
        <taxon>Bacillota</taxon>
        <taxon>Bacilli</taxon>
        <taxon>Bacillales</taxon>
        <taxon>Bacillaceae</taxon>
        <taxon>Marinococcus</taxon>
    </lineage>
</organism>
<evidence type="ECO:0000313" key="1">
    <source>
        <dbReference type="EMBL" id="GEK60300.1"/>
    </source>
</evidence>
<dbReference type="Proteomes" id="UP000321051">
    <property type="component" value="Unassembled WGS sequence"/>
</dbReference>
<comment type="caution">
    <text evidence="1">The sequence shown here is derived from an EMBL/GenBank/DDBJ whole genome shotgun (WGS) entry which is preliminary data.</text>
</comment>
<gene>
    <name evidence="1" type="ORF">MHA01_32050</name>
</gene>